<dbReference type="AlphaFoldDB" id="A0A9D2HQZ7"/>
<evidence type="ECO:0000313" key="3">
    <source>
        <dbReference type="Proteomes" id="UP000823860"/>
    </source>
</evidence>
<dbReference type="EMBL" id="DWZE01000043">
    <property type="protein sequence ID" value="HJA83001.1"/>
    <property type="molecule type" value="Genomic_DNA"/>
</dbReference>
<dbReference type="Proteomes" id="UP000823860">
    <property type="component" value="Unassembled WGS sequence"/>
</dbReference>
<reference evidence="2" key="1">
    <citation type="journal article" date="2021" name="PeerJ">
        <title>Extensive microbial diversity within the chicken gut microbiome revealed by metagenomics and culture.</title>
        <authorList>
            <person name="Gilroy R."/>
            <person name="Ravi A."/>
            <person name="Getino M."/>
            <person name="Pursley I."/>
            <person name="Horton D.L."/>
            <person name="Alikhan N.F."/>
            <person name="Baker D."/>
            <person name="Gharbi K."/>
            <person name="Hall N."/>
            <person name="Watson M."/>
            <person name="Adriaenssens E.M."/>
            <person name="Foster-Nyarko E."/>
            <person name="Jarju S."/>
            <person name="Secka A."/>
            <person name="Antonio M."/>
            <person name="Oren A."/>
            <person name="Chaudhuri R.R."/>
            <person name="La Ragione R."/>
            <person name="Hildebrand F."/>
            <person name="Pallen M.J."/>
        </authorList>
    </citation>
    <scope>NUCLEOTIDE SEQUENCE</scope>
    <source>
        <strain evidence="2">ChiHecec1B25-7008</strain>
    </source>
</reference>
<evidence type="ECO:0000313" key="2">
    <source>
        <dbReference type="EMBL" id="HJA83001.1"/>
    </source>
</evidence>
<sequence length="57" mass="6666">METKEEKLKEKEPEAKKSLMEEVEEEARKQGKKSSKTWEAMKRLKGSLIVNDPTFLL</sequence>
<comment type="caution">
    <text evidence="2">The sequence shown here is derived from an EMBL/GenBank/DDBJ whole genome shotgun (WGS) entry which is preliminary data.</text>
</comment>
<feature type="compositionally biased region" description="Basic and acidic residues" evidence="1">
    <location>
        <begin position="1"/>
        <end position="20"/>
    </location>
</feature>
<protein>
    <submittedName>
        <fullName evidence="2">Uncharacterized protein</fullName>
    </submittedName>
</protein>
<evidence type="ECO:0000256" key="1">
    <source>
        <dbReference type="SAM" id="MobiDB-lite"/>
    </source>
</evidence>
<organism evidence="2 3">
    <name type="scientific">Candidatus Bacteroides intestinavium</name>
    <dbReference type="NCBI Taxonomy" id="2838469"/>
    <lineage>
        <taxon>Bacteria</taxon>
        <taxon>Pseudomonadati</taxon>
        <taxon>Bacteroidota</taxon>
        <taxon>Bacteroidia</taxon>
        <taxon>Bacteroidales</taxon>
        <taxon>Bacteroidaceae</taxon>
        <taxon>Bacteroides</taxon>
    </lineage>
</organism>
<feature type="region of interest" description="Disordered" evidence="1">
    <location>
        <begin position="1"/>
        <end position="38"/>
    </location>
</feature>
<accession>A0A9D2HQZ7</accession>
<proteinExistence type="predicted"/>
<reference evidence="2" key="2">
    <citation type="submission" date="2021-04" db="EMBL/GenBank/DDBJ databases">
        <authorList>
            <person name="Gilroy R."/>
        </authorList>
    </citation>
    <scope>NUCLEOTIDE SEQUENCE</scope>
    <source>
        <strain evidence="2">ChiHecec1B25-7008</strain>
    </source>
</reference>
<name>A0A9D2HQZ7_9BACE</name>
<gene>
    <name evidence="2" type="ORF">H9785_03395</name>
</gene>